<accession>A0A834W2Q6</accession>
<dbReference type="EMBL" id="JAAIUW010000013">
    <property type="protein sequence ID" value="KAF7802144.1"/>
    <property type="molecule type" value="Genomic_DNA"/>
</dbReference>
<protein>
    <submittedName>
        <fullName evidence="1">Uncharacterized protein</fullName>
    </submittedName>
</protein>
<reference evidence="1" key="1">
    <citation type="submission" date="2020-09" db="EMBL/GenBank/DDBJ databases">
        <title>Genome-Enabled Discovery of Anthraquinone Biosynthesis in Senna tora.</title>
        <authorList>
            <person name="Kang S.-H."/>
            <person name="Pandey R.P."/>
            <person name="Lee C.-M."/>
            <person name="Sim J.-S."/>
            <person name="Jeong J.-T."/>
            <person name="Choi B.-S."/>
            <person name="Jung M."/>
            <person name="Ginzburg D."/>
            <person name="Zhao K."/>
            <person name="Won S.Y."/>
            <person name="Oh T.-J."/>
            <person name="Yu Y."/>
            <person name="Kim N.-H."/>
            <person name="Lee O.R."/>
            <person name="Lee T.-H."/>
            <person name="Bashyal P."/>
            <person name="Kim T.-S."/>
            <person name="Lee W.-H."/>
            <person name="Kawkins C."/>
            <person name="Kim C.-K."/>
            <person name="Kim J.S."/>
            <person name="Ahn B.O."/>
            <person name="Rhee S.Y."/>
            <person name="Sohng J.K."/>
        </authorList>
    </citation>
    <scope>NUCLEOTIDE SEQUENCE</scope>
    <source>
        <tissue evidence="1">Leaf</tissue>
    </source>
</reference>
<dbReference type="AlphaFoldDB" id="A0A834W2Q6"/>
<evidence type="ECO:0000313" key="2">
    <source>
        <dbReference type="Proteomes" id="UP000634136"/>
    </source>
</evidence>
<gene>
    <name evidence="1" type="ORF">G2W53_041255</name>
</gene>
<organism evidence="1 2">
    <name type="scientific">Senna tora</name>
    <dbReference type="NCBI Taxonomy" id="362788"/>
    <lineage>
        <taxon>Eukaryota</taxon>
        <taxon>Viridiplantae</taxon>
        <taxon>Streptophyta</taxon>
        <taxon>Embryophyta</taxon>
        <taxon>Tracheophyta</taxon>
        <taxon>Spermatophyta</taxon>
        <taxon>Magnoliopsida</taxon>
        <taxon>eudicotyledons</taxon>
        <taxon>Gunneridae</taxon>
        <taxon>Pentapetalae</taxon>
        <taxon>rosids</taxon>
        <taxon>fabids</taxon>
        <taxon>Fabales</taxon>
        <taxon>Fabaceae</taxon>
        <taxon>Caesalpinioideae</taxon>
        <taxon>Cassia clade</taxon>
        <taxon>Senna</taxon>
    </lineage>
</organism>
<sequence>MRKQEFTTARVNSFIAARNPLLTPVYPSEGAQTRKVLRKVEAKRTSKGNQGVPPIPLQEKLVNLDTLSQAPEQLSLQEERLPQVLRNGMSRVKLNKLASVSALSNGEAEKDDSAIVKTCWPLKQPQRSHALTSLHQTRINL</sequence>
<dbReference type="Proteomes" id="UP000634136">
    <property type="component" value="Unassembled WGS sequence"/>
</dbReference>
<keyword evidence="2" id="KW-1185">Reference proteome</keyword>
<comment type="caution">
    <text evidence="1">The sequence shown here is derived from an EMBL/GenBank/DDBJ whole genome shotgun (WGS) entry which is preliminary data.</text>
</comment>
<proteinExistence type="predicted"/>
<name>A0A834W2Q6_9FABA</name>
<evidence type="ECO:0000313" key="1">
    <source>
        <dbReference type="EMBL" id="KAF7802144.1"/>
    </source>
</evidence>